<evidence type="ECO:0000313" key="10">
    <source>
        <dbReference type="Proteomes" id="UP000192477"/>
    </source>
</evidence>
<dbReference type="GO" id="GO:0016301">
    <property type="term" value="F:kinase activity"/>
    <property type="evidence" value="ECO:0007669"/>
    <property type="project" value="UniProtKB-KW"/>
</dbReference>
<keyword evidence="6" id="KW-0418">Kinase</keyword>
<dbReference type="PROSITE" id="PS51100">
    <property type="entry name" value="PTS_EIIB_TYPE_3"/>
    <property type="match status" value="1"/>
</dbReference>
<dbReference type="Pfam" id="PF02302">
    <property type="entry name" value="PTS_IIB"/>
    <property type="match status" value="1"/>
</dbReference>
<dbReference type="InterPro" id="IPR003501">
    <property type="entry name" value="PTS_EIIB_2/3"/>
</dbReference>
<dbReference type="CDD" id="cd05564">
    <property type="entry name" value="PTS_IIB_chitobiose_lichenan"/>
    <property type="match status" value="1"/>
</dbReference>
<evidence type="ECO:0000313" key="9">
    <source>
        <dbReference type="EMBL" id="OQO70219.1"/>
    </source>
</evidence>
<reference evidence="9 10" key="1">
    <citation type="journal article" date="2017" name="BMC Microbiol.">
        <title>Comparative genomics of Enterococcus spp. isolated from bovine feces.</title>
        <authorList>
            <person name="Beukers A.G."/>
            <person name="Zaheer R."/>
            <person name="Goji N."/>
            <person name="Amoako K.K."/>
            <person name="Chaves A.V."/>
            <person name="Ward M.P."/>
            <person name="McAllister T.A."/>
        </authorList>
    </citation>
    <scope>NUCLEOTIDE SEQUENCE [LARGE SCALE GENOMIC DNA]</scope>
    <source>
        <strain evidence="9 10">F1129D 143</strain>
    </source>
</reference>
<gene>
    <name evidence="9" type="ORF">BH747_07245</name>
</gene>
<feature type="domain" description="PTS EIIB type-3" evidence="8">
    <location>
        <begin position="3"/>
        <end position="110"/>
    </location>
</feature>
<evidence type="ECO:0000256" key="1">
    <source>
        <dbReference type="ARBA" id="ARBA00022448"/>
    </source>
</evidence>
<dbReference type="InterPro" id="IPR051819">
    <property type="entry name" value="PTS_sugar-specific_EIIB"/>
</dbReference>
<dbReference type="RefSeq" id="WP_081183662.1">
    <property type="nucleotide sequence ID" value="NZ_MJEA01000006.1"/>
</dbReference>
<dbReference type="Gene3D" id="3.40.50.2300">
    <property type="match status" value="1"/>
</dbReference>
<sequence length="110" mass="12367">MTTKKIYLFCEAGMSTSIMVNKMMEVVKKHQMPLEIQAFPAIHAEDKVEKEKPIAILLGPQVRHLSDKMKGTFEAQGILVGMIATEAYGMMDGERALKDVLKLIKESKKE</sequence>
<evidence type="ECO:0000256" key="7">
    <source>
        <dbReference type="PROSITE-ProRule" id="PRU00423"/>
    </source>
</evidence>
<evidence type="ECO:0000256" key="5">
    <source>
        <dbReference type="ARBA" id="ARBA00022683"/>
    </source>
</evidence>
<comment type="caution">
    <text evidence="9">The sequence shown here is derived from an EMBL/GenBank/DDBJ whole genome shotgun (WGS) entry which is preliminary data.</text>
</comment>
<evidence type="ECO:0000256" key="2">
    <source>
        <dbReference type="ARBA" id="ARBA00022553"/>
    </source>
</evidence>
<organism evidence="9 10">
    <name type="scientific">Enterococcus villorum</name>
    <dbReference type="NCBI Taxonomy" id="112904"/>
    <lineage>
        <taxon>Bacteria</taxon>
        <taxon>Bacillati</taxon>
        <taxon>Bacillota</taxon>
        <taxon>Bacilli</taxon>
        <taxon>Lactobacillales</taxon>
        <taxon>Enterococcaceae</taxon>
        <taxon>Enterococcus</taxon>
    </lineage>
</organism>
<dbReference type="STRING" id="112904.BH747_07245"/>
<dbReference type="PANTHER" id="PTHR34581:SF2">
    <property type="entry name" value="PTS SYSTEM N,N'-DIACETYLCHITOBIOSE-SPECIFIC EIIB COMPONENT"/>
    <property type="match status" value="1"/>
</dbReference>
<keyword evidence="1" id="KW-0813">Transport</keyword>
<evidence type="ECO:0000259" key="8">
    <source>
        <dbReference type="PROSITE" id="PS51100"/>
    </source>
</evidence>
<keyword evidence="5" id="KW-0598">Phosphotransferase system</keyword>
<evidence type="ECO:0000256" key="6">
    <source>
        <dbReference type="ARBA" id="ARBA00022777"/>
    </source>
</evidence>
<dbReference type="InterPro" id="IPR013012">
    <property type="entry name" value="PTS_EIIB_3"/>
</dbReference>
<dbReference type="InterPro" id="IPR036095">
    <property type="entry name" value="PTS_EIIB-like_sf"/>
</dbReference>
<dbReference type="GO" id="GO:0008982">
    <property type="term" value="F:protein-N(PI)-phosphohistidine-sugar phosphotransferase activity"/>
    <property type="evidence" value="ECO:0007669"/>
    <property type="project" value="InterPro"/>
</dbReference>
<accession>A0A1V8YWH2</accession>
<evidence type="ECO:0000256" key="3">
    <source>
        <dbReference type="ARBA" id="ARBA00022597"/>
    </source>
</evidence>
<feature type="modified residue" description="Phosphocysteine; by EIIA" evidence="7">
    <location>
        <position position="10"/>
    </location>
</feature>
<keyword evidence="2" id="KW-0597">Phosphoprotein</keyword>
<proteinExistence type="predicted"/>
<keyword evidence="3 9" id="KW-0762">Sugar transport</keyword>
<evidence type="ECO:0000256" key="4">
    <source>
        <dbReference type="ARBA" id="ARBA00022679"/>
    </source>
</evidence>
<dbReference type="Proteomes" id="UP000192477">
    <property type="component" value="Unassembled WGS sequence"/>
</dbReference>
<protein>
    <submittedName>
        <fullName evidence="9">PTS sugar transporter subunit IIB</fullName>
    </submittedName>
</protein>
<keyword evidence="4" id="KW-0808">Transferase</keyword>
<dbReference type="PANTHER" id="PTHR34581">
    <property type="entry name" value="PTS SYSTEM N,N'-DIACETYLCHITOBIOSE-SPECIFIC EIIB COMPONENT"/>
    <property type="match status" value="1"/>
</dbReference>
<dbReference type="AlphaFoldDB" id="A0A1V8YWH2"/>
<dbReference type="GO" id="GO:0009401">
    <property type="term" value="P:phosphoenolpyruvate-dependent sugar phosphotransferase system"/>
    <property type="evidence" value="ECO:0007669"/>
    <property type="project" value="UniProtKB-KW"/>
</dbReference>
<dbReference type="EMBL" id="MJEA01000006">
    <property type="protein sequence ID" value="OQO70219.1"/>
    <property type="molecule type" value="Genomic_DNA"/>
</dbReference>
<name>A0A1V8YWH2_9ENTE</name>
<dbReference type="OrthoDB" id="9808134at2"/>
<dbReference type="SUPFAM" id="SSF52794">
    <property type="entry name" value="PTS system IIB component-like"/>
    <property type="match status" value="1"/>
</dbReference>